<dbReference type="GO" id="GO:0003700">
    <property type="term" value="F:DNA-binding transcription factor activity"/>
    <property type="evidence" value="ECO:0007669"/>
    <property type="project" value="TreeGrafter"/>
</dbReference>
<dbReference type="AlphaFoldDB" id="A0A346A0G2"/>
<dbReference type="SMART" id="SM00100">
    <property type="entry name" value="cNMP"/>
    <property type="match status" value="1"/>
</dbReference>
<evidence type="ECO:0000313" key="7">
    <source>
        <dbReference type="Proteomes" id="UP000254889"/>
    </source>
</evidence>
<dbReference type="PANTHER" id="PTHR24567">
    <property type="entry name" value="CRP FAMILY TRANSCRIPTIONAL REGULATORY PROTEIN"/>
    <property type="match status" value="1"/>
</dbReference>
<protein>
    <submittedName>
        <fullName evidence="6">Transcriptional regulator</fullName>
    </submittedName>
</protein>
<evidence type="ECO:0000256" key="2">
    <source>
        <dbReference type="ARBA" id="ARBA00023125"/>
    </source>
</evidence>
<dbReference type="Gene3D" id="2.60.120.10">
    <property type="entry name" value="Jelly Rolls"/>
    <property type="match status" value="1"/>
</dbReference>
<accession>A0A346A0G2</accession>
<dbReference type="PROSITE" id="PS51063">
    <property type="entry name" value="HTH_CRP_2"/>
    <property type="match status" value="1"/>
</dbReference>
<dbReference type="SUPFAM" id="SSF51206">
    <property type="entry name" value="cAMP-binding domain-like"/>
    <property type="match status" value="1"/>
</dbReference>
<dbReference type="InterPro" id="IPR036390">
    <property type="entry name" value="WH_DNA-bd_sf"/>
</dbReference>
<keyword evidence="2" id="KW-0238">DNA-binding</keyword>
<evidence type="ECO:0000259" key="5">
    <source>
        <dbReference type="PROSITE" id="PS51063"/>
    </source>
</evidence>
<dbReference type="Gene3D" id="1.10.10.10">
    <property type="entry name" value="Winged helix-like DNA-binding domain superfamily/Winged helix DNA-binding domain"/>
    <property type="match status" value="1"/>
</dbReference>
<name>A0A346A0G2_9HYPH</name>
<dbReference type="PROSITE" id="PS50042">
    <property type="entry name" value="CNMP_BINDING_3"/>
    <property type="match status" value="1"/>
</dbReference>
<evidence type="ECO:0000256" key="1">
    <source>
        <dbReference type="ARBA" id="ARBA00023015"/>
    </source>
</evidence>
<dbReference type="GO" id="GO:0003677">
    <property type="term" value="F:DNA binding"/>
    <property type="evidence" value="ECO:0007669"/>
    <property type="project" value="UniProtKB-KW"/>
</dbReference>
<dbReference type="Pfam" id="PF00027">
    <property type="entry name" value="cNMP_binding"/>
    <property type="match status" value="1"/>
</dbReference>
<dbReference type="Proteomes" id="UP000254889">
    <property type="component" value="Chromosome"/>
</dbReference>
<dbReference type="InterPro" id="IPR012318">
    <property type="entry name" value="HTH_CRP"/>
</dbReference>
<dbReference type="OrthoDB" id="190787at2"/>
<keyword evidence="1" id="KW-0805">Transcription regulation</keyword>
<dbReference type="NCBIfam" id="NF006901">
    <property type="entry name" value="PRK09392.1"/>
    <property type="match status" value="1"/>
</dbReference>
<evidence type="ECO:0000313" key="6">
    <source>
        <dbReference type="EMBL" id="AXK82659.1"/>
    </source>
</evidence>
<evidence type="ECO:0000259" key="4">
    <source>
        <dbReference type="PROSITE" id="PS50042"/>
    </source>
</evidence>
<dbReference type="SUPFAM" id="SSF46785">
    <property type="entry name" value="Winged helix' DNA-binding domain"/>
    <property type="match status" value="1"/>
</dbReference>
<dbReference type="InterPro" id="IPR050397">
    <property type="entry name" value="Env_Response_Regulators"/>
</dbReference>
<feature type="domain" description="HTH crp-type" evidence="5">
    <location>
        <begin position="147"/>
        <end position="215"/>
    </location>
</feature>
<reference evidence="6 7" key="1">
    <citation type="submission" date="2018-07" db="EMBL/GenBank/DDBJ databases">
        <authorList>
            <person name="Quirk P.G."/>
            <person name="Krulwich T.A."/>
        </authorList>
    </citation>
    <scope>NUCLEOTIDE SEQUENCE [LARGE SCALE GENOMIC DNA]</scope>
    <source>
        <strain evidence="6 7">CC-BB4</strain>
    </source>
</reference>
<feature type="domain" description="Cyclic nucleotide-binding" evidence="4">
    <location>
        <begin position="14"/>
        <end position="133"/>
    </location>
</feature>
<dbReference type="GO" id="GO:0005829">
    <property type="term" value="C:cytosol"/>
    <property type="evidence" value="ECO:0007669"/>
    <property type="project" value="TreeGrafter"/>
</dbReference>
<gene>
    <name evidence="6" type="ORF">DW352_20305</name>
</gene>
<dbReference type="CDD" id="cd00038">
    <property type="entry name" value="CAP_ED"/>
    <property type="match status" value="1"/>
</dbReference>
<organism evidence="6 7">
    <name type="scientific">Pseudolabrys taiwanensis</name>
    <dbReference type="NCBI Taxonomy" id="331696"/>
    <lineage>
        <taxon>Bacteria</taxon>
        <taxon>Pseudomonadati</taxon>
        <taxon>Pseudomonadota</taxon>
        <taxon>Alphaproteobacteria</taxon>
        <taxon>Hyphomicrobiales</taxon>
        <taxon>Xanthobacteraceae</taxon>
        <taxon>Pseudolabrys</taxon>
    </lineage>
</organism>
<evidence type="ECO:0000256" key="3">
    <source>
        <dbReference type="ARBA" id="ARBA00023163"/>
    </source>
</evidence>
<dbReference type="InterPro" id="IPR000595">
    <property type="entry name" value="cNMP-bd_dom"/>
</dbReference>
<dbReference type="InterPro" id="IPR018490">
    <property type="entry name" value="cNMP-bd_dom_sf"/>
</dbReference>
<dbReference type="EMBL" id="CP031417">
    <property type="protein sequence ID" value="AXK82659.1"/>
    <property type="molecule type" value="Genomic_DNA"/>
</dbReference>
<dbReference type="Pfam" id="PF13545">
    <property type="entry name" value="HTH_Crp_2"/>
    <property type="match status" value="1"/>
</dbReference>
<dbReference type="InterPro" id="IPR014710">
    <property type="entry name" value="RmlC-like_jellyroll"/>
</dbReference>
<dbReference type="KEGG" id="ptaw:DW352_20305"/>
<dbReference type="InterPro" id="IPR036388">
    <property type="entry name" value="WH-like_DNA-bd_sf"/>
</dbReference>
<dbReference type="RefSeq" id="WP_115693038.1">
    <property type="nucleotide sequence ID" value="NZ_CP031417.1"/>
</dbReference>
<dbReference type="PANTHER" id="PTHR24567:SF26">
    <property type="entry name" value="REGULATORY PROTEIN YEIL"/>
    <property type="match status" value="1"/>
</dbReference>
<keyword evidence="7" id="KW-1185">Reference proteome</keyword>
<proteinExistence type="predicted"/>
<keyword evidence="3" id="KW-0804">Transcription</keyword>
<sequence length="234" mass="25909">MRPSDGSIIRALPLFSDIGESNFAALMNAAFLQRFPAHVSLIAEGDPADFLHIVVEGTVELYARHADRETTLDVIGPVTTFILAAVIRDDVYLKSARTLSPAQILMVPAQTVRDVFDRDAAFARAIVTELADRYRDFVRALKNEKLRTSTERLAAWILKADGKHNGEYVIEMHCDKRTLASQLGMTPENLSRSFSSLKKYGVRTLGRGIVVEDPSALRRIAQLNPLIDGPDSCL</sequence>